<accession>A0A1E5T9X3</accession>
<keyword evidence="1" id="KW-1133">Transmembrane helix</keyword>
<dbReference type="STRING" id="1849968.A8C32_01595"/>
<evidence type="ECO:0000313" key="2">
    <source>
        <dbReference type="EMBL" id="OEK08183.1"/>
    </source>
</evidence>
<dbReference type="Proteomes" id="UP000095713">
    <property type="component" value="Unassembled WGS sequence"/>
</dbReference>
<dbReference type="AlphaFoldDB" id="A0A1E5T9X3"/>
<dbReference type="EMBL" id="MDJD01000034">
    <property type="protein sequence ID" value="OEK08183.1"/>
    <property type="molecule type" value="Genomic_DNA"/>
</dbReference>
<proteinExistence type="predicted"/>
<dbReference type="Gene3D" id="3.90.10.10">
    <property type="entry name" value="Cytochrome C3"/>
    <property type="match status" value="1"/>
</dbReference>
<keyword evidence="1" id="KW-0472">Membrane</keyword>
<dbReference type="Pfam" id="PF03892">
    <property type="entry name" value="NapB"/>
    <property type="match status" value="1"/>
</dbReference>
<dbReference type="InterPro" id="IPR005591">
    <property type="entry name" value="NapB"/>
</dbReference>
<feature type="transmembrane region" description="Helical" evidence="1">
    <location>
        <begin position="6"/>
        <end position="25"/>
    </location>
</feature>
<dbReference type="OrthoDB" id="269685at2"/>
<organism evidence="2 3">
    <name type="scientific">Flavivirga aquatica</name>
    <dbReference type="NCBI Taxonomy" id="1849968"/>
    <lineage>
        <taxon>Bacteria</taxon>
        <taxon>Pseudomonadati</taxon>
        <taxon>Bacteroidota</taxon>
        <taxon>Flavobacteriia</taxon>
        <taxon>Flavobacteriales</taxon>
        <taxon>Flavobacteriaceae</taxon>
        <taxon>Flavivirga</taxon>
    </lineage>
</organism>
<dbReference type="RefSeq" id="WP_069829693.1">
    <property type="nucleotide sequence ID" value="NZ_MDJD01000034.1"/>
</dbReference>
<evidence type="ECO:0000313" key="3">
    <source>
        <dbReference type="Proteomes" id="UP000095713"/>
    </source>
</evidence>
<dbReference type="GO" id="GO:0009061">
    <property type="term" value="P:anaerobic respiration"/>
    <property type="evidence" value="ECO:0007669"/>
    <property type="project" value="InterPro"/>
</dbReference>
<protein>
    <submittedName>
        <fullName evidence="2">Cytochrome C</fullName>
    </submittedName>
</protein>
<gene>
    <name evidence="2" type="ORF">A8C32_01595</name>
</gene>
<evidence type="ECO:0000256" key="1">
    <source>
        <dbReference type="SAM" id="Phobius"/>
    </source>
</evidence>
<keyword evidence="3" id="KW-1185">Reference proteome</keyword>
<comment type="caution">
    <text evidence="2">The sequence shown here is derived from an EMBL/GenBank/DDBJ whole genome shotgun (WGS) entry which is preliminary data.</text>
</comment>
<sequence>MKRLGIISLFVILFMAFIAVWNISYQSGMEEAYIPVENTNPISLIPSETGVFTRSKYALDYVNMPVDEQHQRVLKNYYKNRAFHGAPPSIPHPVEDERNMGDNSCLKCHQNGGFVNKYDAYAPVTPHPEMINCRQCHVPEHTKQLFKETNFYKADPPEVGVNNALQGSPPVIPHQIQMHENCLACHAGPSAPKEIRVSHPERVNCRQCHASNNKETEDIGIFKRTNNNEQ</sequence>
<name>A0A1E5T9X3_9FLAO</name>
<dbReference type="InterPro" id="IPR036280">
    <property type="entry name" value="Multihaem_cyt_sf"/>
</dbReference>
<reference evidence="2 3" key="1">
    <citation type="submission" date="2016-05" db="EMBL/GenBank/DDBJ databases">
        <title>Draft Genome Sequence of Algibacter sp. Strain SK-16 Isolated from the Surface Water of Aburatsubo Inlet.</title>
        <authorList>
            <person name="Wong S.-K."/>
            <person name="Yoshizawa S."/>
            <person name="Nakajima Y."/>
            <person name="Ogura Y."/>
            <person name="Tetsuya H."/>
            <person name="Hamasaki K."/>
        </authorList>
    </citation>
    <scope>NUCLEOTIDE SEQUENCE [LARGE SCALE GENOMIC DNA]</scope>
    <source>
        <strain evidence="2 3">SK-16</strain>
    </source>
</reference>
<dbReference type="SUPFAM" id="SSF48695">
    <property type="entry name" value="Multiheme cytochromes"/>
    <property type="match status" value="1"/>
</dbReference>
<keyword evidence="1" id="KW-0812">Transmembrane</keyword>